<dbReference type="Proteomes" id="UP000237144">
    <property type="component" value="Unassembled WGS sequence"/>
</dbReference>
<evidence type="ECO:0000256" key="11">
    <source>
        <dbReference type="SAM" id="MobiDB-lite"/>
    </source>
</evidence>
<keyword evidence="3" id="KW-0808">Transferase</keyword>
<evidence type="ECO:0000256" key="9">
    <source>
        <dbReference type="PROSITE-ProRule" id="PRU10141"/>
    </source>
</evidence>
<evidence type="ECO:0000256" key="2">
    <source>
        <dbReference type="ARBA" id="ARBA00022527"/>
    </source>
</evidence>
<keyword evidence="10" id="KW-0175">Coiled coil</keyword>
<feature type="domain" description="Protein kinase" evidence="12">
    <location>
        <begin position="314"/>
        <end position="577"/>
    </location>
</feature>
<feature type="coiled-coil region" evidence="10">
    <location>
        <begin position="584"/>
        <end position="611"/>
    </location>
</feature>
<feature type="compositionally biased region" description="Low complexity" evidence="11">
    <location>
        <begin position="980"/>
        <end position="1003"/>
    </location>
</feature>
<dbReference type="GO" id="GO:0005524">
    <property type="term" value="F:ATP binding"/>
    <property type="evidence" value="ECO:0007669"/>
    <property type="project" value="UniProtKB-UniRule"/>
</dbReference>
<keyword evidence="15" id="KW-1185">Reference proteome</keyword>
<evidence type="ECO:0000256" key="5">
    <source>
        <dbReference type="ARBA" id="ARBA00022777"/>
    </source>
</evidence>
<dbReference type="GO" id="GO:0106310">
    <property type="term" value="F:protein serine kinase activity"/>
    <property type="evidence" value="ECO:0007669"/>
    <property type="project" value="RHEA"/>
</dbReference>
<keyword evidence="5" id="KW-0418">Kinase</keyword>
<feature type="region of interest" description="Disordered" evidence="11">
    <location>
        <begin position="690"/>
        <end position="778"/>
    </location>
</feature>
<comment type="catalytic activity">
    <reaction evidence="8">
        <text>L-seryl-[protein] + ATP = O-phospho-L-seryl-[protein] + ADP + H(+)</text>
        <dbReference type="Rhea" id="RHEA:17989"/>
        <dbReference type="Rhea" id="RHEA-COMP:9863"/>
        <dbReference type="Rhea" id="RHEA-COMP:11604"/>
        <dbReference type="ChEBI" id="CHEBI:15378"/>
        <dbReference type="ChEBI" id="CHEBI:29999"/>
        <dbReference type="ChEBI" id="CHEBI:30616"/>
        <dbReference type="ChEBI" id="CHEBI:83421"/>
        <dbReference type="ChEBI" id="CHEBI:456216"/>
        <dbReference type="EC" id="2.7.11.1"/>
    </reaction>
</comment>
<keyword evidence="2" id="KW-0723">Serine/threonine-protein kinase</keyword>
<comment type="caution">
    <text evidence="14">The sequence shown here is derived from an EMBL/GenBank/DDBJ whole genome shotgun (WGS) entry which is preliminary data.</text>
</comment>
<feature type="compositionally biased region" description="Low complexity" evidence="11">
    <location>
        <begin position="737"/>
        <end position="760"/>
    </location>
</feature>
<dbReference type="Gene3D" id="3.30.310.80">
    <property type="entry name" value="Kinase associated domain 1, KA1"/>
    <property type="match status" value="1"/>
</dbReference>
<dbReference type="Gene3D" id="1.10.510.10">
    <property type="entry name" value="Transferase(Phosphotransferase) domain 1"/>
    <property type="match status" value="1"/>
</dbReference>
<dbReference type="PROSITE" id="PS00108">
    <property type="entry name" value="PROTEIN_KINASE_ST"/>
    <property type="match status" value="1"/>
</dbReference>
<dbReference type="PROSITE" id="PS50032">
    <property type="entry name" value="KA1"/>
    <property type="match status" value="1"/>
</dbReference>
<feature type="compositionally biased region" description="Low complexity" evidence="11">
    <location>
        <begin position="126"/>
        <end position="141"/>
    </location>
</feature>
<dbReference type="SUPFAM" id="SSF103243">
    <property type="entry name" value="KA1-like"/>
    <property type="match status" value="1"/>
</dbReference>
<feature type="compositionally biased region" description="Gly residues" evidence="11">
    <location>
        <begin position="222"/>
        <end position="231"/>
    </location>
</feature>
<dbReference type="EC" id="2.7.11.1" evidence="1"/>
<evidence type="ECO:0000256" key="8">
    <source>
        <dbReference type="ARBA" id="ARBA00048679"/>
    </source>
</evidence>
<feature type="binding site" evidence="9">
    <location>
        <position position="344"/>
    </location>
    <ligand>
        <name>ATP</name>
        <dbReference type="ChEBI" id="CHEBI:30616"/>
    </ligand>
</feature>
<name>A0A2S5B8G9_9BASI</name>
<dbReference type="GO" id="GO:0004674">
    <property type="term" value="F:protein serine/threonine kinase activity"/>
    <property type="evidence" value="ECO:0007669"/>
    <property type="project" value="UniProtKB-KW"/>
</dbReference>
<organism evidence="14 15">
    <name type="scientific">Rhodotorula taiwanensis</name>
    <dbReference type="NCBI Taxonomy" id="741276"/>
    <lineage>
        <taxon>Eukaryota</taxon>
        <taxon>Fungi</taxon>
        <taxon>Dikarya</taxon>
        <taxon>Basidiomycota</taxon>
        <taxon>Pucciniomycotina</taxon>
        <taxon>Microbotryomycetes</taxon>
        <taxon>Sporidiobolales</taxon>
        <taxon>Sporidiobolaceae</taxon>
        <taxon>Rhodotorula</taxon>
    </lineage>
</organism>
<feature type="region of interest" description="Disordered" evidence="11">
    <location>
        <begin position="1"/>
        <end position="159"/>
    </location>
</feature>
<sequence>MATTAAVAASAYPHSPVPASPDPADLTSTPPMSYEGSMLPPQQQQPYVDASTSSKHAHPPPVRYQPATPLASSPPRPQQAYLPFASTSPTPGASVQSAAAATSKPRPAYNASLVIPPFNPNKRRSPGTTPTSDNTSSPSSTRAPSEFAPSPALHDVQQQQQAQLNALALLQQRAAQQQYQQQLLALAQQAGQPGAPVQQQRPMSVAPTYGHYPSSSSQLFAPGGGGGGVGAQQGLSASIGPTSYPQQQQPPYQQQPGMPMSASVGPGGSVSSRARQSVGYMPSSASTSLAGQGPYPHLYTPHPMPRQKVYFGPYILLQTLGEGEFGKVKLGVHSDRWGEDVAIKLIKRGNVDTVQRGEKVRREIEVLKMVRHPNIVRLYDVIETDKYIGIVLEYASGGELFDHILAHRYLKERDASRLFAQLISGVSYLHAKGVVHRDLKLENLLLDRNRNVIITDFGFANRFNDARVDLMATSCGSPCYAAPELVVQDGKYVGTAVDVWSCGVILYAMLAGYLPYDDDPNNPEGDNINLLYKYILNTPLIFPDWISDEPRHLLLMMLVADPEQRCTIHDVTQHPWLRRYAPAFDKSVEELEFAAQEMERHKRQALEVQRQWLVQQQRQQLLAAQGLLAPSMTRSQTSASSMGSLGPLPAGIVAGIPSSTSSLASIAAATTSQQRHRSAMVTPTAAATAPVSAPLPQNGFEHVVQPPASALPPLPSSAGDEPTPAASGAVLEDAQPRSRTASTTSVSSASRRPVPIPSASNPKRRSGQYTVTSSPPTTQTEFVAAQALPFSYEPTSPTLSTASPASVPMIPSRSAPAAAPPAADTEDINMLDRSTGASSSAAQSRRPSEAELESEAASAAARRRKAAHRATVQVEYDGAAYSTRRRGVSREPSLPTSVEGAAGENRLEVPLSSYERAPPSPDPSLGGVSISTTTETAPGEDVIMESVEEVPEPTSSSLPPPVAVDAPPAVAPVLGSVPFPTTAAPTTDATPAVPAAPSASVDPLSPTSSTARKRKSSGSPVSSLHTEKPLPSPHAPEGENAYKPKTSTATQASQATSLGSSTASRHRPTMSSDRFSIRSLLSSHAGPSDKASRAATRVDATGAVASPTSPSTDGALDDVSNRRRSSRRQKALSLQPFRSSVKSSVPKQARVNVEAAIVASRDRSNRASQAEMPPPTLPPSSAPPVDKRFNTDLEANWQQLQQPTPSPTPSGKAKAVMDWFRRRSSRQDASSLAPPIPTDFQRGDRTPSAMRESVVSSPATRSRASTPVVAASSTVKSPPSSVASSAPAPSSSPAPVSLPSQKDAVAAPKAAPAPDAGAQVPPTRTIVKAPAAFSPSKLRFHQGALDKNAVTYRSPDEVFAEVKQVLWNMGVEMALEGDYKIKCVRKSRKKALAASVSLGQHASTGMSADRRASVASQQSMTQSPSMGFRSFFGKKHGPSPLSTPSLNTASVFSTPTTPGSPAAQDHADPLSSPMTTSVSQFSMLSLSTGPQPMPIYGSDKSADAGDEVRFVVELTRVKNLDNLYCVDLKRMKGGPWSFKHVYDQLLDALELGPVV</sequence>
<evidence type="ECO:0000256" key="1">
    <source>
        <dbReference type="ARBA" id="ARBA00012513"/>
    </source>
</evidence>
<feature type="compositionally biased region" description="Polar residues" evidence="11">
    <location>
        <begin position="1069"/>
        <end position="1082"/>
    </location>
</feature>
<dbReference type="InterPro" id="IPR000719">
    <property type="entry name" value="Prot_kinase_dom"/>
</dbReference>
<dbReference type="InterPro" id="IPR017441">
    <property type="entry name" value="Protein_kinase_ATP_BS"/>
</dbReference>
<proteinExistence type="predicted"/>
<gene>
    <name evidence="14" type="ORF">BMF94_3895</name>
</gene>
<feature type="compositionally biased region" description="Acidic residues" evidence="11">
    <location>
        <begin position="942"/>
        <end position="951"/>
    </location>
</feature>
<evidence type="ECO:0000256" key="3">
    <source>
        <dbReference type="ARBA" id="ARBA00022679"/>
    </source>
</evidence>
<comment type="catalytic activity">
    <reaction evidence="7">
        <text>L-threonyl-[protein] + ATP = O-phospho-L-threonyl-[protein] + ADP + H(+)</text>
        <dbReference type="Rhea" id="RHEA:46608"/>
        <dbReference type="Rhea" id="RHEA-COMP:11060"/>
        <dbReference type="Rhea" id="RHEA-COMP:11605"/>
        <dbReference type="ChEBI" id="CHEBI:15378"/>
        <dbReference type="ChEBI" id="CHEBI:30013"/>
        <dbReference type="ChEBI" id="CHEBI:30616"/>
        <dbReference type="ChEBI" id="CHEBI:61977"/>
        <dbReference type="ChEBI" id="CHEBI:456216"/>
        <dbReference type="EC" id="2.7.11.1"/>
    </reaction>
</comment>
<evidence type="ECO:0000256" key="7">
    <source>
        <dbReference type="ARBA" id="ARBA00047899"/>
    </source>
</evidence>
<dbReference type="SMART" id="SM00220">
    <property type="entry name" value="S_TKc"/>
    <property type="match status" value="1"/>
</dbReference>
<dbReference type="Pfam" id="PF00069">
    <property type="entry name" value="Pkinase"/>
    <property type="match status" value="1"/>
</dbReference>
<keyword evidence="6 9" id="KW-0067">ATP-binding</keyword>
<feature type="compositionally biased region" description="Polar residues" evidence="11">
    <location>
        <begin position="767"/>
        <end position="778"/>
    </location>
</feature>
<evidence type="ECO:0000259" key="12">
    <source>
        <dbReference type="PROSITE" id="PS50011"/>
    </source>
</evidence>
<dbReference type="OrthoDB" id="193931at2759"/>
<feature type="region of interest" description="Disordered" evidence="11">
    <location>
        <begin position="795"/>
        <end position="870"/>
    </location>
</feature>
<protein>
    <recommendedName>
        <fullName evidence="1">non-specific serine/threonine protein kinase</fullName>
        <ecNumber evidence="1">2.7.11.1</ecNumber>
    </recommendedName>
</protein>
<dbReference type="PROSITE" id="PS50011">
    <property type="entry name" value="PROTEIN_KINASE_DOM"/>
    <property type="match status" value="1"/>
</dbReference>
<dbReference type="EMBL" id="PJQD01000042">
    <property type="protein sequence ID" value="POY73057.1"/>
    <property type="molecule type" value="Genomic_DNA"/>
</dbReference>
<feature type="compositionally biased region" description="Low complexity" evidence="11">
    <location>
        <begin position="1264"/>
        <end position="1321"/>
    </location>
</feature>
<evidence type="ECO:0000256" key="4">
    <source>
        <dbReference type="ARBA" id="ARBA00022741"/>
    </source>
</evidence>
<feature type="compositionally biased region" description="Low complexity" evidence="11">
    <location>
        <begin position="952"/>
        <end position="973"/>
    </location>
</feature>
<dbReference type="PROSITE" id="PS00107">
    <property type="entry name" value="PROTEIN_KINASE_ATP"/>
    <property type="match status" value="1"/>
</dbReference>
<feature type="region of interest" description="Disordered" evidence="11">
    <location>
        <begin position="883"/>
        <end position="1321"/>
    </location>
</feature>
<feature type="domain" description="KA1" evidence="13">
    <location>
        <begin position="1501"/>
        <end position="1551"/>
    </location>
</feature>
<feature type="compositionally biased region" description="Polar residues" evidence="11">
    <location>
        <begin position="1254"/>
        <end position="1263"/>
    </location>
</feature>
<dbReference type="InterPro" id="IPR001772">
    <property type="entry name" value="KA1_dom"/>
</dbReference>
<dbReference type="InterPro" id="IPR011009">
    <property type="entry name" value="Kinase-like_dom_sf"/>
</dbReference>
<evidence type="ECO:0000313" key="14">
    <source>
        <dbReference type="EMBL" id="POY73057.1"/>
    </source>
</evidence>
<dbReference type="FunFam" id="3.30.200.20:FF:000003">
    <property type="entry name" value="Non-specific serine/threonine protein kinase"/>
    <property type="match status" value="1"/>
</dbReference>
<keyword evidence="4 9" id="KW-0547">Nucleotide-binding</keyword>
<feature type="compositionally biased region" description="Polar residues" evidence="11">
    <location>
        <begin position="40"/>
        <end position="54"/>
    </location>
</feature>
<feature type="compositionally biased region" description="Low complexity" evidence="11">
    <location>
        <begin position="244"/>
        <end position="275"/>
    </location>
</feature>
<feature type="compositionally biased region" description="Low complexity" evidence="11">
    <location>
        <begin position="795"/>
        <end position="808"/>
    </location>
</feature>
<dbReference type="SUPFAM" id="SSF56112">
    <property type="entry name" value="Protein kinase-like (PK-like)"/>
    <property type="match status" value="1"/>
</dbReference>
<feature type="region of interest" description="Disordered" evidence="11">
    <location>
        <begin position="194"/>
        <end position="287"/>
    </location>
</feature>
<feature type="compositionally biased region" description="Polar residues" evidence="11">
    <location>
        <begin position="1136"/>
        <end position="1146"/>
    </location>
</feature>
<feature type="compositionally biased region" description="Low complexity" evidence="11">
    <location>
        <begin position="1046"/>
        <end position="1063"/>
    </location>
</feature>
<dbReference type="FunFam" id="1.10.510.10:FF:000636">
    <property type="entry name" value="Non-specific serine/threonine protein kinase"/>
    <property type="match status" value="1"/>
</dbReference>
<dbReference type="PANTHER" id="PTHR24346:SF110">
    <property type="entry name" value="NON-SPECIFIC SERINE_THREONINE PROTEIN KINASE"/>
    <property type="match status" value="1"/>
</dbReference>
<dbReference type="Pfam" id="PF02149">
    <property type="entry name" value="KA1"/>
    <property type="match status" value="1"/>
</dbReference>
<dbReference type="PANTHER" id="PTHR24346">
    <property type="entry name" value="MAP/MICROTUBULE AFFINITY-REGULATING KINASE"/>
    <property type="match status" value="1"/>
</dbReference>
<dbReference type="STRING" id="741276.A0A2S5B8G9"/>
<feature type="compositionally biased region" description="Low complexity" evidence="11">
    <location>
        <begin position="1"/>
        <end position="14"/>
    </location>
</feature>
<dbReference type="GO" id="GO:0005737">
    <property type="term" value="C:cytoplasm"/>
    <property type="evidence" value="ECO:0007669"/>
    <property type="project" value="TreeGrafter"/>
</dbReference>
<evidence type="ECO:0000313" key="15">
    <source>
        <dbReference type="Proteomes" id="UP000237144"/>
    </source>
</evidence>
<feature type="compositionally biased region" description="Polar residues" evidence="11">
    <location>
        <begin position="1440"/>
        <end position="1459"/>
    </location>
</feature>
<evidence type="ECO:0000259" key="13">
    <source>
        <dbReference type="PROSITE" id="PS50032"/>
    </source>
</evidence>
<evidence type="ECO:0000256" key="6">
    <source>
        <dbReference type="ARBA" id="ARBA00022840"/>
    </source>
</evidence>
<evidence type="ECO:0000256" key="10">
    <source>
        <dbReference type="SAM" id="Coils"/>
    </source>
</evidence>
<reference evidence="14 15" key="1">
    <citation type="journal article" date="2018" name="Front. Microbiol.">
        <title>Prospects for Fungal Bioremediation of Acidic Radioactive Waste Sites: Characterization and Genome Sequence of Rhodotorula taiwanensis MD1149.</title>
        <authorList>
            <person name="Tkavc R."/>
            <person name="Matrosova V.Y."/>
            <person name="Grichenko O.E."/>
            <person name="Gostincar C."/>
            <person name="Volpe R.P."/>
            <person name="Klimenkova P."/>
            <person name="Gaidamakova E.K."/>
            <person name="Zhou C.E."/>
            <person name="Stewart B.J."/>
            <person name="Lyman M.G."/>
            <person name="Malfatti S.A."/>
            <person name="Rubinfeld B."/>
            <person name="Courtot M."/>
            <person name="Singh J."/>
            <person name="Dalgard C.L."/>
            <person name="Hamilton T."/>
            <person name="Frey K.G."/>
            <person name="Gunde-Cimerman N."/>
            <person name="Dugan L."/>
            <person name="Daly M.J."/>
        </authorList>
    </citation>
    <scope>NUCLEOTIDE SEQUENCE [LARGE SCALE GENOMIC DNA]</scope>
    <source>
        <strain evidence="14 15">MD1149</strain>
    </source>
</reference>
<feature type="compositionally biased region" description="Pro residues" evidence="11">
    <location>
        <begin position="1172"/>
        <end position="1182"/>
    </location>
</feature>
<dbReference type="InterPro" id="IPR008271">
    <property type="entry name" value="Ser/Thr_kinase_AS"/>
</dbReference>
<dbReference type="GO" id="GO:0035556">
    <property type="term" value="P:intracellular signal transduction"/>
    <property type="evidence" value="ECO:0007669"/>
    <property type="project" value="TreeGrafter"/>
</dbReference>
<accession>A0A2S5B8G9</accession>
<feature type="compositionally biased region" description="Low complexity" evidence="11">
    <location>
        <begin position="833"/>
        <end position="845"/>
    </location>
</feature>
<feature type="region of interest" description="Disordered" evidence="11">
    <location>
        <begin position="1398"/>
        <end position="1474"/>
    </location>
</feature>
<dbReference type="InterPro" id="IPR028375">
    <property type="entry name" value="KA1/Ssp2_C"/>
</dbReference>
<feature type="compositionally biased region" description="Polar residues" evidence="11">
    <location>
        <begin position="1414"/>
        <end position="1425"/>
    </location>
</feature>
<feature type="compositionally biased region" description="Polar residues" evidence="11">
    <location>
        <begin position="85"/>
        <end position="100"/>
    </location>
</feature>